<name>A0A0E9VV57_ANGAN</name>
<organism evidence="1">
    <name type="scientific">Anguilla anguilla</name>
    <name type="common">European freshwater eel</name>
    <name type="synonym">Muraena anguilla</name>
    <dbReference type="NCBI Taxonomy" id="7936"/>
    <lineage>
        <taxon>Eukaryota</taxon>
        <taxon>Metazoa</taxon>
        <taxon>Chordata</taxon>
        <taxon>Craniata</taxon>
        <taxon>Vertebrata</taxon>
        <taxon>Euteleostomi</taxon>
        <taxon>Actinopterygii</taxon>
        <taxon>Neopterygii</taxon>
        <taxon>Teleostei</taxon>
        <taxon>Anguilliformes</taxon>
        <taxon>Anguillidae</taxon>
        <taxon>Anguilla</taxon>
    </lineage>
</organism>
<dbReference type="AlphaFoldDB" id="A0A0E9VV57"/>
<reference evidence="1" key="2">
    <citation type="journal article" date="2015" name="Fish Shellfish Immunol.">
        <title>Early steps in the European eel (Anguilla anguilla)-Vibrio vulnificus interaction in the gills: Role of the RtxA13 toxin.</title>
        <authorList>
            <person name="Callol A."/>
            <person name="Pajuelo D."/>
            <person name="Ebbesson L."/>
            <person name="Teles M."/>
            <person name="MacKenzie S."/>
            <person name="Amaro C."/>
        </authorList>
    </citation>
    <scope>NUCLEOTIDE SEQUENCE</scope>
</reference>
<reference evidence="1" key="1">
    <citation type="submission" date="2014-11" db="EMBL/GenBank/DDBJ databases">
        <authorList>
            <person name="Amaro Gonzalez C."/>
        </authorList>
    </citation>
    <scope>NUCLEOTIDE SEQUENCE</scope>
</reference>
<evidence type="ECO:0000313" key="1">
    <source>
        <dbReference type="EMBL" id="JAH81917.1"/>
    </source>
</evidence>
<dbReference type="EMBL" id="GBXM01026660">
    <property type="protein sequence ID" value="JAH81917.1"/>
    <property type="molecule type" value="Transcribed_RNA"/>
</dbReference>
<accession>A0A0E9VV57</accession>
<sequence>MSFQLPAKYQVHISSFGEFCL</sequence>
<protein>
    <submittedName>
        <fullName evidence="1">Uncharacterized protein</fullName>
    </submittedName>
</protein>
<proteinExistence type="predicted"/>